<evidence type="ECO:0000256" key="4">
    <source>
        <dbReference type="ARBA" id="ARBA00022475"/>
    </source>
</evidence>
<evidence type="ECO:0000256" key="8">
    <source>
        <dbReference type="ARBA" id="ARBA00023010"/>
    </source>
</evidence>
<dbReference type="PANTHER" id="PTHR34182">
    <property type="entry name" value="PROTEIN-EXPORT MEMBRANE PROTEIN SECG"/>
    <property type="match status" value="1"/>
</dbReference>
<dbReference type="Pfam" id="PF03840">
    <property type="entry name" value="SecG"/>
    <property type="match status" value="1"/>
</dbReference>
<dbReference type="Proteomes" id="UP000184526">
    <property type="component" value="Unassembled WGS sequence"/>
</dbReference>
<evidence type="ECO:0000256" key="7">
    <source>
        <dbReference type="ARBA" id="ARBA00022989"/>
    </source>
</evidence>
<evidence type="ECO:0000256" key="5">
    <source>
        <dbReference type="ARBA" id="ARBA00022692"/>
    </source>
</evidence>
<comment type="caution">
    <text evidence="10">Lacks conserved residue(s) required for the propagation of feature annotation.</text>
</comment>
<sequence>MKTVLIGVLLVLSLIIIISIMLQPSKSDGLSGLIMGGNHENYFAKNKVKTYEKTLARVTVVSSALFAIVVIVINLI</sequence>
<organism evidence="11 12">
    <name type="scientific">Clostridium collagenovorans DSM 3089</name>
    <dbReference type="NCBI Taxonomy" id="1121306"/>
    <lineage>
        <taxon>Bacteria</taxon>
        <taxon>Bacillati</taxon>
        <taxon>Bacillota</taxon>
        <taxon>Clostridia</taxon>
        <taxon>Eubacteriales</taxon>
        <taxon>Clostridiaceae</taxon>
        <taxon>Clostridium</taxon>
    </lineage>
</organism>
<keyword evidence="12" id="KW-1185">Reference proteome</keyword>
<proteinExistence type="inferred from homology"/>
<accession>A0A1M5XZR0</accession>
<dbReference type="PANTHER" id="PTHR34182:SF1">
    <property type="entry name" value="PROTEIN-EXPORT MEMBRANE PROTEIN SECG"/>
    <property type="match status" value="1"/>
</dbReference>
<evidence type="ECO:0000256" key="9">
    <source>
        <dbReference type="ARBA" id="ARBA00023136"/>
    </source>
</evidence>
<dbReference type="NCBIfam" id="TIGR00810">
    <property type="entry name" value="secG"/>
    <property type="match status" value="1"/>
</dbReference>
<keyword evidence="6 10" id="KW-0653">Protein transport</keyword>
<keyword evidence="9 10" id="KW-0472">Membrane</keyword>
<keyword evidence="7 10" id="KW-1133">Transmembrane helix</keyword>
<evidence type="ECO:0000313" key="11">
    <source>
        <dbReference type="EMBL" id="SHI05206.1"/>
    </source>
</evidence>
<dbReference type="RefSeq" id="WP_072832412.1">
    <property type="nucleotide sequence ID" value="NZ_FQXP01000010.1"/>
</dbReference>
<gene>
    <name evidence="11" type="ORF">SAMN02745196_02566</name>
</gene>
<dbReference type="InterPro" id="IPR004692">
    <property type="entry name" value="SecG"/>
</dbReference>
<dbReference type="GO" id="GO:0005886">
    <property type="term" value="C:plasma membrane"/>
    <property type="evidence" value="ECO:0007669"/>
    <property type="project" value="UniProtKB-SubCell"/>
</dbReference>
<comment type="similarity">
    <text evidence="2 10">Belongs to the SecG family.</text>
</comment>
<evidence type="ECO:0000256" key="6">
    <source>
        <dbReference type="ARBA" id="ARBA00022927"/>
    </source>
</evidence>
<evidence type="ECO:0000256" key="10">
    <source>
        <dbReference type="RuleBase" id="RU365087"/>
    </source>
</evidence>
<name>A0A1M5XZR0_9CLOT</name>
<dbReference type="GO" id="GO:0043952">
    <property type="term" value="P:protein transport by the Sec complex"/>
    <property type="evidence" value="ECO:0007669"/>
    <property type="project" value="TreeGrafter"/>
</dbReference>
<evidence type="ECO:0000256" key="2">
    <source>
        <dbReference type="ARBA" id="ARBA00008445"/>
    </source>
</evidence>
<keyword evidence="4 10" id="KW-1003">Cell membrane</keyword>
<dbReference type="GO" id="GO:0065002">
    <property type="term" value="P:intracellular protein transmembrane transport"/>
    <property type="evidence" value="ECO:0007669"/>
    <property type="project" value="TreeGrafter"/>
</dbReference>
<keyword evidence="8 10" id="KW-0811">Translocation</keyword>
<evidence type="ECO:0000256" key="3">
    <source>
        <dbReference type="ARBA" id="ARBA00022448"/>
    </source>
</evidence>
<feature type="transmembrane region" description="Helical" evidence="10">
    <location>
        <begin position="55"/>
        <end position="75"/>
    </location>
</feature>
<comment type="subcellular location">
    <subcellularLocation>
        <location evidence="1 10">Cell membrane</location>
        <topology evidence="1 10">Multi-pass membrane protein</topology>
    </subcellularLocation>
</comment>
<dbReference type="STRING" id="1121306.SAMN02745196_02566"/>
<dbReference type="GO" id="GO:0009306">
    <property type="term" value="P:protein secretion"/>
    <property type="evidence" value="ECO:0007669"/>
    <property type="project" value="UniProtKB-UniRule"/>
</dbReference>
<dbReference type="GO" id="GO:0015450">
    <property type="term" value="F:protein-transporting ATPase activity"/>
    <property type="evidence" value="ECO:0007669"/>
    <property type="project" value="UniProtKB-UniRule"/>
</dbReference>
<dbReference type="EMBL" id="FQXP01000010">
    <property type="protein sequence ID" value="SHI05206.1"/>
    <property type="molecule type" value="Genomic_DNA"/>
</dbReference>
<dbReference type="OrthoDB" id="1708246at2"/>
<evidence type="ECO:0000256" key="1">
    <source>
        <dbReference type="ARBA" id="ARBA00004651"/>
    </source>
</evidence>
<keyword evidence="3 10" id="KW-0813">Transport</keyword>
<evidence type="ECO:0000313" key="12">
    <source>
        <dbReference type="Proteomes" id="UP000184526"/>
    </source>
</evidence>
<dbReference type="AlphaFoldDB" id="A0A1M5XZR0"/>
<keyword evidence="5 10" id="KW-0812">Transmembrane</keyword>
<comment type="function">
    <text evidence="10">Involved in protein export. Participates in an early event of protein translocation.</text>
</comment>
<reference evidence="11 12" key="1">
    <citation type="submission" date="2016-11" db="EMBL/GenBank/DDBJ databases">
        <authorList>
            <person name="Jaros S."/>
            <person name="Januszkiewicz K."/>
            <person name="Wedrychowicz H."/>
        </authorList>
    </citation>
    <scope>NUCLEOTIDE SEQUENCE [LARGE SCALE GENOMIC DNA]</scope>
    <source>
        <strain evidence="11 12">DSM 3089</strain>
    </source>
</reference>
<protein>
    <recommendedName>
        <fullName evidence="10">Protein-export membrane protein SecG</fullName>
    </recommendedName>
</protein>